<reference evidence="1 2" key="1">
    <citation type="submission" date="2020-04" db="EMBL/GenBank/DDBJ databases">
        <title>Staphylococcus species from domestic dog.</title>
        <authorList>
            <person name="Paterson G.K."/>
        </authorList>
    </citation>
    <scope>NUCLEOTIDE SEQUENCE [LARGE SCALE GENOMIC DNA]</scope>
    <source>
        <strain evidence="1 2">H16/1A</strain>
    </source>
</reference>
<accession>A0ABS0T900</accession>
<dbReference type="EMBL" id="JABANU010000013">
    <property type="protein sequence ID" value="MBI5975219.1"/>
    <property type="molecule type" value="Genomic_DNA"/>
</dbReference>
<dbReference type="RefSeq" id="WP_198617997.1">
    <property type="nucleotide sequence ID" value="NZ_JABANU010000013.1"/>
</dbReference>
<protein>
    <submittedName>
        <fullName evidence="1">Uncharacterized protein</fullName>
    </submittedName>
</protein>
<evidence type="ECO:0000313" key="2">
    <source>
        <dbReference type="Proteomes" id="UP000751852"/>
    </source>
</evidence>
<proteinExistence type="predicted"/>
<sequence length="49" mass="5672">MKLNDTEILEGIGKVEQKEIDNIELEDHKKDEFIGLQADIEEASLWDTK</sequence>
<organism evidence="1 2">
    <name type="scientific">Staphylococcus canis</name>
    <dbReference type="NCBI Taxonomy" id="2724942"/>
    <lineage>
        <taxon>Bacteria</taxon>
        <taxon>Bacillati</taxon>
        <taxon>Bacillota</taxon>
        <taxon>Bacilli</taxon>
        <taxon>Bacillales</taxon>
        <taxon>Staphylococcaceae</taxon>
        <taxon>Staphylococcus</taxon>
    </lineage>
</organism>
<keyword evidence="2" id="KW-1185">Reference proteome</keyword>
<gene>
    <name evidence="1" type="ORF">HHH54_06340</name>
</gene>
<comment type="caution">
    <text evidence="1">The sequence shown here is derived from an EMBL/GenBank/DDBJ whole genome shotgun (WGS) entry which is preliminary data.</text>
</comment>
<name>A0ABS0T900_9STAP</name>
<dbReference type="Proteomes" id="UP000751852">
    <property type="component" value="Unassembled WGS sequence"/>
</dbReference>
<evidence type="ECO:0000313" key="1">
    <source>
        <dbReference type="EMBL" id="MBI5975219.1"/>
    </source>
</evidence>